<evidence type="ECO:0000256" key="1">
    <source>
        <dbReference type="SAM" id="Coils"/>
    </source>
</evidence>
<dbReference type="AlphaFoldDB" id="A0A087UUE5"/>
<gene>
    <name evidence="4" type="ORF">X975_12505</name>
</gene>
<protein>
    <submittedName>
        <fullName evidence="4">Transforming growth factor beta regulator 1</fullName>
    </submittedName>
</protein>
<dbReference type="OrthoDB" id="285793at2759"/>
<evidence type="ECO:0000256" key="2">
    <source>
        <dbReference type="SAM" id="MobiDB-lite"/>
    </source>
</evidence>
<keyword evidence="5" id="KW-1185">Reference proteome</keyword>
<proteinExistence type="predicted"/>
<name>A0A087UUE5_STEMI</name>
<dbReference type="STRING" id="407821.A0A087UUE5"/>
<dbReference type="InterPro" id="IPR056515">
    <property type="entry name" value="INO80E_N"/>
</dbReference>
<sequence length="169" mass="18950">MEADIFNGFISEAGSPHLGRNVVIHSCNEQESSSSPFFPQINQGRTSDKRAERISNDIYREKYRKLKNVAKGFVFENASLCDEVARLQEKIVRAKEERRFLLRKLLNFQSSKDGSVQTNPIVGLPVTVSAPGKAVSGDTSESQPKKKNPTKKRPPPKTTDENPKPRPKK</sequence>
<feature type="coiled-coil region" evidence="1">
    <location>
        <begin position="77"/>
        <end position="104"/>
    </location>
</feature>
<evidence type="ECO:0000259" key="3">
    <source>
        <dbReference type="Pfam" id="PF24237"/>
    </source>
</evidence>
<keyword evidence="1" id="KW-0175">Coiled coil</keyword>
<accession>A0A087UUE5</accession>
<dbReference type="Pfam" id="PF24237">
    <property type="entry name" value="INO80E"/>
    <property type="match status" value="1"/>
</dbReference>
<reference evidence="4 5" key="1">
    <citation type="submission" date="2013-11" db="EMBL/GenBank/DDBJ databases">
        <title>Genome sequencing of Stegodyphus mimosarum.</title>
        <authorList>
            <person name="Bechsgaard J."/>
        </authorList>
    </citation>
    <scope>NUCLEOTIDE SEQUENCE [LARGE SCALE GENOMIC DNA]</scope>
</reference>
<organism evidence="4 5">
    <name type="scientific">Stegodyphus mimosarum</name>
    <name type="common">African social velvet spider</name>
    <dbReference type="NCBI Taxonomy" id="407821"/>
    <lineage>
        <taxon>Eukaryota</taxon>
        <taxon>Metazoa</taxon>
        <taxon>Ecdysozoa</taxon>
        <taxon>Arthropoda</taxon>
        <taxon>Chelicerata</taxon>
        <taxon>Arachnida</taxon>
        <taxon>Araneae</taxon>
        <taxon>Araneomorphae</taxon>
        <taxon>Entelegynae</taxon>
        <taxon>Eresoidea</taxon>
        <taxon>Eresidae</taxon>
        <taxon>Stegodyphus</taxon>
    </lineage>
</organism>
<feature type="domain" description="INO80 complex subunit E N-terminal" evidence="3">
    <location>
        <begin position="59"/>
        <end position="105"/>
    </location>
</feature>
<evidence type="ECO:0000313" key="5">
    <source>
        <dbReference type="Proteomes" id="UP000054359"/>
    </source>
</evidence>
<feature type="compositionally biased region" description="Basic residues" evidence="2">
    <location>
        <begin position="145"/>
        <end position="155"/>
    </location>
</feature>
<evidence type="ECO:0000313" key="4">
    <source>
        <dbReference type="EMBL" id="KFM80984.1"/>
    </source>
</evidence>
<dbReference type="Proteomes" id="UP000054359">
    <property type="component" value="Unassembled WGS sequence"/>
</dbReference>
<feature type="non-terminal residue" evidence="4">
    <location>
        <position position="169"/>
    </location>
</feature>
<feature type="compositionally biased region" description="Basic and acidic residues" evidence="2">
    <location>
        <begin position="158"/>
        <end position="169"/>
    </location>
</feature>
<feature type="region of interest" description="Disordered" evidence="2">
    <location>
        <begin position="112"/>
        <end position="169"/>
    </location>
</feature>
<dbReference type="EMBL" id="KK121666">
    <property type="protein sequence ID" value="KFM80984.1"/>
    <property type="molecule type" value="Genomic_DNA"/>
</dbReference>